<protein>
    <recommendedName>
        <fullName evidence="8">Glycerol-3-phosphate dehydrogenase [NAD(P)+]</fullName>
        <ecNumber evidence="8">1.1.1.94</ecNumber>
    </recommendedName>
    <alternativeName>
        <fullName evidence="8">NAD(P)(+)-dependent glycerol-3-phosphate dehydrogenase</fullName>
    </alternativeName>
    <alternativeName>
        <fullName evidence="8">NAD(P)H-dependent dihydroxyacetone-phosphate reductase</fullName>
    </alternativeName>
</protein>
<feature type="binding site" evidence="8">
    <location>
        <position position="263"/>
    </location>
    <ligand>
        <name>NADPH</name>
        <dbReference type="ChEBI" id="CHEBI:57783"/>
    </ligand>
</feature>
<dbReference type="PIRSF" id="PIRSF000114">
    <property type="entry name" value="Glycerol-3-P_dh"/>
    <property type="match status" value="1"/>
</dbReference>
<keyword evidence="7 8" id="KW-1208">Phospholipid metabolism</keyword>
<feature type="binding site" evidence="8">
    <location>
        <position position="252"/>
    </location>
    <ligand>
        <name>sn-glycerol 3-phosphate</name>
        <dbReference type="ChEBI" id="CHEBI:57597"/>
    </ligand>
</feature>
<feature type="binding site" evidence="8">
    <location>
        <position position="282"/>
    </location>
    <ligand>
        <name>NADPH</name>
        <dbReference type="ChEBI" id="CHEBI:57783"/>
    </ligand>
</feature>
<dbReference type="InterPro" id="IPR008927">
    <property type="entry name" value="6-PGluconate_DH-like_C_sf"/>
</dbReference>
<feature type="binding site" evidence="8">
    <location>
        <position position="116"/>
    </location>
    <ligand>
        <name>NADPH</name>
        <dbReference type="ChEBI" id="CHEBI:57783"/>
    </ligand>
</feature>
<evidence type="ECO:0000256" key="11">
    <source>
        <dbReference type="SAM" id="SignalP"/>
    </source>
</evidence>
<evidence type="ECO:0000256" key="6">
    <source>
        <dbReference type="ARBA" id="ARBA00023209"/>
    </source>
</evidence>
<comment type="subcellular location">
    <subcellularLocation>
        <location evidence="8">Cytoplasm</location>
    </subcellularLocation>
</comment>
<dbReference type="EMBL" id="JBHRTI010000010">
    <property type="protein sequence ID" value="MFC3149234.1"/>
    <property type="molecule type" value="Genomic_DNA"/>
</dbReference>
<dbReference type="InterPro" id="IPR011128">
    <property type="entry name" value="G3P_DH_NAD-dep_N"/>
</dbReference>
<sequence length="334" mass="34277">MNHLVVVGAGSWGTALAMAALRSAAFFSSSADQPPAPHVTLLARDAAQAAAMQAQRENARYLSGIALPAALNVSADIAVLQDASLVLLVTPFAGLREWFERLGSLGHAAPVLWAAKGMDAQSGEMAHELAARLLPGRACGVVSGPSFASEVARGLPCALTVASSSEALQQLGSQWLHGSTLRVYRSADVIGVEVGGAVKNVIAIATGMCDGLNLGLNARAALITRGLAEMSRFAVALGAKPETLAGLTGLGDLILTATGDLSRNRRYGLEFARDGHAHGGFLAEGARCARAVQHRAAAIGIEMPITACVADIVEGRLSPPAAAQQLLARAARAE</sequence>
<dbReference type="PANTHER" id="PTHR11728:SF1">
    <property type="entry name" value="GLYCEROL-3-PHOSPHATE DEHYDROGENASE [NAD(+)] 2, CHLOROPLASTIC"/>
    <property type="match status" value="1"/>
</dbReference>
<evidence type="ECO:0000256" key="2">
    <source>
        <dbReference type="ARBA" id="ARBA00022516"/>
    </source>
</evidence>
<evidence type="ECO:0000256" key="8">
    <source>
        <dbReference type="HAMAP-Rule" id="MF_00394"/>
    </source>
</evidence>
<keyword evidence="4 8" id="KW-0560">Oxidoreductase</keyword>
<evidence type="ECO:0000313" key="14">
    <source>
        <dbReference type="EMBL" id="MFC3149234.1"/>
    </source>
</evidence>
<dbReference type="Gene3D" id="3.40.50.720">
    <property type="entry name" value="NAD(P)-binding Rossmann-like Domain"/>
    <property type="match status" value="1"/>
</dbReference>
<feature type="binding site" evidence="8">
    <location>
        <position position="61"/>
    </location>
    <ligand>
        <name>NADPH</name>
        <dbReference type="ChEBI" id="CHEBI:57783"/>
    </ligand>
</feature>
<feature type="binding site" evidence="8">
    <location>
        <position position="116"/>
    </location>
    <ligand>
        <name>sn-glycerol 3-phosphate</name>
        <dbReference type="ChEBI" id="CHEBI:57597"/>
    </ligand>
</feature>
<organism evidence="14 15">
    <name type="scientific">Piscinibacterium candidicorallinum</name>
    <dbReference type="NCBI Taxonomy" id="1793872"/>
    <lineage>
        <taxon>Bacteria</taxon>
        <taxon>Pseudomonadati</taxon>
        <taxon>Pseudomonadota</taxon>
        <taxon>Betaproteobacteria</taxon>
        <taxon>Burkholderiales</taxon>
        <taxon>Piscinibacterium</taxon>
    </lineage>
</organism>
<comment type="similarity">
    <text evidence="1 8 9">Belongs to the NAD-dependent glycerol-3-phosphate dehydrogenase family.</text>
</comment>
<dbReference type="InterPro" id="IPR036291">
    <property type="entry name" value="NAD(P)-bd_dom_sf"/>
</dbReference>
<evidence type="ECO:0000256" key="5">
    <source>
        <dbReference type="ARBA" id="ARBA00023098"/>
    </source>
</evidence>
<dbReference type="InterPro" id="IPR006168">
    <property type="entry name" value="G3P_DH_NAD-dep"/>
</dbReference>
<feature type="binding site" evidence="8">
    <location>
        <position position="264"/>
    </location>
    <ligand>
        <name>sn-glycerol 3-phosphate</name>
        <dbReference type="ChEBI" id="CHEBI:57597"/>
    </ligand>
</feature>
<evidence type="ECO:0000259" key="12">
    <source>
        <dbReference type="Pfam" id="PF01210"/>
    </source>
</evidence>
<comment type="function">
    <text evidence="8">Catalyzes the reduction of the glycolytic intermediate dihydroxyacetone phosphate (DHAP) to sn-glycerol 3-phosphate (G3P), the key precursor for phospholipid synthesis.</text>
</comment>
<dbReference type="GO" id="GO:0047952">
    <property type="term" value="F:glycerol-3-phosphate dehydrogenase [NAD(P)+] activity"/>
    <property type="evidence" value="ECO:0007669"/>
    <property type="project" value="UniProtKB-EC"/>
</dbReference>
<dbReference type="NCBIfam" id="NF000942">
    <property type="entry name" value="PRK00094.1-4"/>
    <property type="match status" value="1"/>
</dbReference>
<keyword evidence="5 8" id="KW-0443">Lipid metabolism</keyword>
<evidence type="ECO:0000256" key="1">
    <source>
        <dbReference type="ARBA" id="ARBA00011009"/>
    </source>
</evidence>
<dbReference type="Pfam" id="PF01210">
    <property type="entry name" value="NAD_Gly3P_dh_N"/>
    <property type="match status" value="1"/>
</dbReference>
<feature type="binding site" evidence="8">
    <location>
        <position position="148"/>
    </location>
    <ligand>
        <name>NADPH</name>
        <dbReference type="ChEBI" id="CHEBI:57783"/>
    </ligand>
</feature>
<feature type="binding site" evidence="8">
    <location>
        <position position="12"/>
    </location>
    <ligand>
        <name>NADPH</name>
        <dbReference type="ChEBI" id="CHEBI:57783"/>
    </ligand>
</feature>
<keyword evidence="8" id="KW-0547">Nucleotide-binding</keyword>
<keyword evidence="8" id="KW-0963">Cytoplasm</keyword>
<keyword evidence="11" id="KW-0732">Signal</keyword>
<keyword evidence="6 8" id="KW-0594">Phospholipid biosynthesis</keyword>
<comment type="pathway">
    <text evidence="8">Membrane lipid metabolism; glycerophospholipid metabolism.</text>
</comment>
<evidence type="ECO:0000256" key="7">
    <source>
        <dbReference type="ARBA" id="ARBA00023264"/>
    </source>
</evidence>
<feature type="binding site" evidence="8">
    <location>
        <position position="199"/>
    </location>
    <ligand>
        <name>sn-glycerol 3-phosphate</name>
        <dbReference type="ChEBI" id="CHEBI:57597"/>
    </ligand>
</feature>
<name>A0ABV7H5R7_9BURK</name>
<dbReference type="EC" id="1.1.1.94" evidence="8"/>
<feature type="binding site" evidence="8">
    <location>
        <position position="146"/>
    </location>
    <ligand>
        <name>sn-glycerol 3-phosphate</name>
        <dbReference type="ChEBI" id="CHEBI:57597"/>
    </ligand>
</feature>
<feature type="binding site" evidence="8">
    <location>
        <position position="44"/>
    </location>
    <ligand>
        <name>NADPH</name>
        <dbReference type="ChEBI" id="CHEBI:57783"/>
    </ligand>
</feature>
<feature type="domain" description="Glycerol-3-phosphate dehydrogenase NAD-dependent N-terminal" evidence="12">
    <location>
        <begin position="5"/>
        <end position="167"/>
    </location>
</feature>
<keyword evidence="15" id="KW-1185">Reference proteome</keyword>
<gene>
    <name evidence="8" type="primary">gpsA</name>
    <name evidence="14" type="ORF">ACFOEN_16550</name>
</gene>
<comment type="caution">
    <text evidence="8">Lacks conserved residue(s) required for the propagation of feature annotation.</text>
</comment>
<evidence type="ECO:0000256" key="10">
    <source>
        <dbReference type="RuleBase" id="RU000439"/>
    </source>
</evidence>
<comment type="caution">
    <text evidence="14">The sequence shown here is derived from an EMBL/GenBank/DDBJ whole genome shotgun (WGS) entry which is preliminary data.</text>
</comment>
<dbReference type="PROSITE" id="PS00957">
    <property type="entry name" value="NAD_G3PDH"/>
    <property type="match status" value="1"/>
</dbReference>
<feature type="domain" description="Glycerol-3-phosphate dehydrogenase NAD-dependent C-terminal" evidence="13">
    <location>
        <begin position="188"/>
        <end position="322"/>
    </location>
</feature>
<comment type="catalytic activity">
    <reaction evidence="8">
        <text>sn-glycerol 3-phosphate + NAD(+) = dihydroxyacetone phosphate + NADH + H(+)</text>
        <dbReference type="Rhea" id="RHEA:11092"/>
        <dbReference type="ChEBI" id="CHEBI:15378"/>
        <dbReference type="ChEBI" id="CHEBI:57540"/>
        <dbReference type="ChEBI" id="CHEBI:57597"/>
        <dbReference type="ChEBI" id="CHEBI:57642"/>
        <dbReference type="ChEBI" id="CHEBI:57945"/>
        <dbReference type="EC" id="1.1.1.94"/>
    </reaction>
</comment>
<dbReference type="SUPFAM" id="SSF48179">
    <property type="entry name" value="6-phosphogluconate dehydrogenase C-terminal domain-like"/>
    <property type="match status" value="1"/>
</dbReference>
<keyword evidence="8 9" id="KW-0520">NAD</keyword>
<feature type="binding site" evidence="8">
    <location>
        <position position="262"/>
    </location>
    <ligand>
        <name>sn-glycerol 3-phosphate</name>
        <dbReference type="ChEBI" id="CHEBI:57597"/>
    </ligand>
</feature>
<dbReference type="PRINTS" id="PR00077">
    <property type="entry name" value="GPDHDRGNASE"/>
</dbReference>
<keyword evidence="2 8" id="KW-0444">Lipid biosynthesis</keyword>
<dbReference type="Pfam" id="PF07479">
    <property type="entry name" value="NAD_Gly3P_dh_C"/>
    <property type="match status" value="1"/>
</dbReference>
<feature type="active site" description="Proton acceptor" evidence="8">
    <location>
        <position position="199"/>
    </location>
</feature>
<feature type="signal peptide" evidence="11">
    <location>
        <begin position="1"/>
        <end position="19"/>
    </location>
</feature>
<dbReference type="InterPro" id="IPR006109">
    <property type="entry name" value="G3P_DH_NAD-dep_C"/>
</dbReference>
<accession>A0ABV7H5R7</accession>
<feature type="binding site" evidence="8">
    <location>
        <position position="11"/>
    </location>
    <ligand>
        <name>NADPH</name>
        <dbReference type="ChEBI" id="CHEBI:57783"/>
    </ligand>
</feature>
<feature type="chain" id="PRO_5045926732" description="Glycerol-3-phosphate dehydrogenase [NAD(P)+]" evidence="11">
    <location>
        <begin position="20"/>
        <end position="334"/>
    </location>
</feature>
<keyword evidence="3 8" id="KW-0521">NADP</keyword>
<reference evidence="15" key="1">
    <citation type="journal article" date="2019" name="Int. J. Syst. Evol. Microbiol.">
        <title>The Global Catalogue of Microorganisms (GCM) 10K type strain sequencing project: providing services to taxonomists for standard genome sequencing and annotation.</title>
        <authorList>
            <consortium name="The Broad Institute Genomics Platform"/>
            <consortium name="The Broad Institute Genome Sequencing Center for Infectious Disease"/>
            <person name="Wu L."/>
            <person name="Ma J."/>
        </authorList>
    </citation>
    <scope>NUCLEOTIDE SEQUENCE [LARGE SCALE GENOMIC DNA]</scope>
    <source>
        <strain evidence="15">KCTC 52168</strain>
    </source>
</reference>
<evidence type="ECO:0000259" key="13">
    <source>
        <dbReference type="Pfam" id="PF07479"/>
    </source>
</evidence>
<dbReference type="SUPFAM" id="SSF51735">
    <property type="entry name" value="NAD(P)-binding Rossmann-fold domains"/>
    <property type="match status" value="1"/>
</dbReference>
<evidence type="ECO:0000313" key="15">
    <source>
        <dbReference type="Proteomes" id="UP001595556"/>
    </source>
</evidence>
<proteinExistence type="inferred from homology"/>
<comment type="catalytic activity">
    <reaction evidence="8 10">
        <text>sn-glycerol 3-phosphate + NADP(+) = dihydroxyacetone phosphate + NADPH + H(+)</text>
        <dbReference type="Rhea" id="RHEA:11096"/>
        <dbReference type="ChEBI" id="CHEBI:15378"/>
        <dbReference type="ChEBI" id="CHEBI:57597"/>
        <dbReference type="ChEBI" id="CHEBI:57642"/>
        <dbReference type="ChEBI" id="CHEBI:57783"/>
        <dbReference type="ChEBI" id="CHEBI:58349"/>
        <dbReference type="EC" id="1.1.1.94"/>
    </reaction>
</comment>
<evidence type="ECO:0000256" key="4">
    <source>
        <dbReference type="ARBA" id="ARBA00023002"/>
    </source>
</evidence>
<feature type="binding site" evidence="8">
    <location>
        <position position="284"/>
    </location>
    <ligand>
        <name>NADPH</name>
        <dbReference type="ChEBI" id="CHEBI:57783"/>
    </ligand>
</feature>
<evidence type="ECO:0000256" key="3">
    <source>
        <dbReference type="ARBA" id="ARBA00022857"/>
    </source>
</evidence>
<dbReference type="NCBIfam" id="NF000940">
    <property type="entry name" value="PRK00094.1-2"/>
    <property type="match status" value="1"/>
</dbReference>
<dbReference type="Proteomes" id="UP001595556">
    <property type="component" value="Unassembled WGS sequence"/>
</dbReference>
<dbReference type="InterPro" id="IPR013328">
    <property type="entry name" value="6PGD_dom2"/>
</dbReference>
<feature type="binding site" evidence="8">
    <location>
        <position position="144"/>
    </location>
    <ligand>
        <name>sn-glycerol 3-phosphate</name>
        <dbReference type="ChEBI" id="CHEBI:57597"/>
    </ligand>
</feature>
<evidence type="ECO:0000256" key="9">
    <source>
        <dbReference type="RuleBase" id="RU000437"/>
    </source>
</evidence>
<dbReference type="Gene3D" id="1.10.1040.10">
    <property type="entry name" value="N-(1-d-carboxylethyl)-l-norvaline Dehydrogenase, domain 2"/>
    <property type="match status" value="1"/>
</dbReference>
<dbReference type="HAMAP" id="MF_00394">
    <property type="entry name" value="NAD_Glyc3P_dehydrog"/>
    <property type="match status" value="1"/>
</dbReference>
<feature type="binding site" evidence="8">
    <location>
        <position position="263"/>
    </location>
    <ligand>
        <name>sn-glycerol 3-phosphate</name>
        <dbReference type="ChEBI" id="CHEBI:57597"/>
    </ligand>
</feature>
<dbReference type="PANTHER" id="PTHR11728">
    <property type="entry name" value="GLYCEROL-3-PHOSPHATE DEHYDROGENASE"/>
    <property type="match status" value="1"/>
</dbReference>